<comment type="caution">
    <text evidence="1">The sequence shown here is derived from an EMBL/GenBank/DDBJ whole genome shotgun (WGS) entry which is preliminary data.</text>
</comment>
<name>A0AAV1ZNH0_9ARAC</name>
<reference evidence="1 2" key="1">
    <citation type="submission" date="2024-04" db="EMBL/GenBank/DDBJ databases">
        <authorList>
            <person name="Rising A."/>
            <person name="Reimegard J."/>
            <person name="Sonavane S."/>
            <person name="Akerstrom W."/>
            <person name="Nylinder S."/>
            <person name="Hedman E."/>
            <person name="Kallberg Y."/>
        </authorList>
    </citation>
    <scope>NUCLEOTIDE SEQUENCE [LARGE SCALE GENOMIC DNA]</scope>
</reference>
<organism evidence="1 2">
    <name type="scientific">Larinioides sclopetarius</name>
    <dbReference type="NCBI Taxonomy" id="280406"/>
    <lineage>
        <taxon>Eukaryota</taxon>
        <taxon>Metazoa</taxon>
        <taxon>Ecdysozoa</taxon>
        <taxon>Arthropoda</taxon>
        <taxon>Chelicerata</taxon>
        <taxon>Arachnida</taxon>
        <taxon>Araneae</taxon>
        <taxon>Araneomorphae</taxon>
        <taxon>Entelegynae</taxon>
        <taxon>Araneoidea</taxon>
        <taxon>Araneidae</taxon>
        <taxon>Larinioides</taxon>
    </lineage>
</organism>
<keyword evidence="2" id="KW-1185">Reference proteome</keyword>
<sequence>MNLCGDSSLAIPVRRRTGLLGLIFRVCDCSSSTFKYLLATFHNSYTLSLNAHVGNVFKHVVCCDLKFSGADIKIKVLCDLPCREKTLIMYAIKRH</sequence>
<dbReference type="Proteomes" id="UP001497382">
    <property type="component" value="Unassembled WGS sequence"/>
</dbReference>
<evidence type="ECO:0000313" key="1">
    <source>
        <dbReference type="EMBL" id="CAL1272881.1"/>
    </source>
</evidence>
<dbReference type="AlphaFoldDB" id="A0AAV1ZNH0"/>
<dbReference type="EMBL" id="CAXIEN010000064">
    <property type="protein sequence ID" value="CAL1272881.1"/>
    <property type="molecule type" value="Genomic_DNA"/>
</dbReference>
<protein>
    <submittedName>
        <fullName evidence="1">Uncharacterized protein</fullName>
    </submittedName>
</protein>
<evidence type="ECO:0000313" key="2">
    <source>
        <dbReference type="Proteomes" id="UP001497382"/>
    </source>
</evidence>
<gene>
    <name evidence="1" type="ORF">LARSCL_LOCUS6634</name>
</gene>
<accession>A0AAV1ZNH0</accession>
<proteinExistence type="predicted"/>